<dbReference type="Gene3D" id="3.40.50.300">
    <property type="entry name" value="P-loop containing nucleotide triphosphate hydrolases"/>
    <property type="match status" value="1"/>
</dbReference>
<sequence>MNQNFPQLKCVRTISFSSSLTANERLSNLSDESLETLITAIESKHSHLPKWISPSLLKQMKGSSISSENNFSNDKKISRIFMMRNSENGTEFLLCYEEDNPQFSYWVFEKDLLTNASFASNLEIFRQESFDFNSLNKYIGCSIEAVSHRLVEENIVYLFKVKTLSFMVYFWEPVKDMNESYAARSYNFYLRSIPQRLADIPTSLPQLEISSKSNSLLKFQVEGIQWIIDRWLKKDQCILGDEAGFGKTVQFLLFLEHINKHSDWHGPFIVIADTDQLSKWKQEIEKWTNLYSIIYDGDQDSCLILRDFGFPAVDKDGNVQDNFLSFNILLVSYDTYYRDQDKLQNYKWQIACLDNPTNILHSQLDFSFSFKGLDDSYKIILCDNLASFSNQQIICLLNFLQPNSTWNTSLFTKLYQERAKQLLESVILCRTKQVIKLENDMIKEYVAFVMPTSIQKIMLRLIQLNELSKICHPKNREEFDLIQNNILSQYICNHPFLVEGAETYFSSKIITDKKSLFIGASAKFLALDRIITASLGKNIKIALFAKTKEFNSLVREILELDQANYIVIDEQMNGIDIQNLLEYFNSPDNTDFFIILSSINLNISGLSSVSIVVVLDYNMDSQLPIINSESLFPKNKMSTKFVFKLITFGTQEHEQFIQLSKERELWNSIIVKSENTTNDFNDNDIIEIFPPDQSTLIDPPIAFSSTNSSSSFNDIISEFKKVAQIISSSSLNSIEIAYEKSQTFQQTMNDRDFLSFIISESDQSKTSRNKSNKTENKTENENNATFNESEVPNLIQFLKKYGYGSWDEISQKSDGHNPSQIFEFCAIVVILSFRSIQGSLIPTFPTLLNQLYMTVPDFSTELLFCSESRLWSSVFYSSHSFNRTLNQVRKWKDIIIKEALSLIEILEMRCIYQMWAMNFGNDYFVFSNLPPIRNKVIDHSLFNIFRDKLEINDNIDYSTDSRLYEIVRLMKYDLIIEQKFEIHQYFNWWCEKEFDEILRVFKDFGYSFADIREFHAKTGILSKNSQEIKRFALGVKGSISIGKNISPSVHQMHFAPESVQKLSNFTEWSTLKEQDILQIKFAEEFFKYLSFTIQHLDELCFDIPVNWNNRDMKKFLLLISQYGMTKFDNIFNDPSFALPKREIEGNIIPIFENISSFSLFISRNKDTFENCM</sequence>
<gene>
    <name evidence="5" type="ORF">M9Y10_012731</name>
</gene>
<name>A0ABR2ID85_9EUKA</name>
<dbReference type="Proteomes" id="UP001470230">
    <property type="component" value="Unassembled WGS sequence"/>
</dbReference>
<accession>A0ABR2ID85</accession>
<dbReference type="Pfam" id="PF00176">
    <property type="entry name" value="SNF2-rel_dom"/>
    <property type="match status" value="1"/>
</dbReference>
<dbReference type="CDD" id="cd00167">
    <property type="entry name" value="SANT"/>
    <property type="match status" value="1"/>
</dbReference>
<keyword evidence="2" id="KW-0539">Nucleus</keyword>
<dbReference type="InterPro" id="IPR000330">
    <property type="entry name" value="SNF2_N"/>
</dbReference>
<comment type="subcellular location">
    <subcellularLocation>
        <location evidence="1">Nucleus</location>
    </subcellularLocation>
</comment>
<protein>
    <recommendedName>
        <fullName evidence="4">SNF2 N-terminal domain-containing protein</fullName>
    </recommendedName>
</protein>
<dbReference type="InterPro" id="IPR038718">
    <property type="entry name" value="SNF2-like_sf"/>
</dbReference>
<dbReference type="EMBL" id="JAPFFF010000018">
    <property type="protein sequence ID" value="KAK8861039.1"/>
    <property type="molecule type" value="Genomic_DNA"/>
</dbReference>
<keyword evidence="6" id="KW-1185">Reference proteome</keyword>
<evidence type="ECO:0000313" key="5">
    <source>
        <dbReference type="EMBL" id="KAK8861039.1"/>
    </source>
</evidence>
<feature type="region of interest" description="Disordered" evidence="3">
    <location>
        <begin position="765"/>
        <end position="785"/>
    </location>
</feature>
<feature type="domain" description="SNF2 N-terminal" evidence="4">
    <location>
        <begin position="219"/>
        <end position="496"/>
    </location>
</feature>
<evidence type="ECO:0000313" key="6">
    <source>
        <dbReference type="Proteomes" id="UP001470230"/>
    </source>
</evidence>
<proteinExistence type="predicted"/>
<evidence type="ECO:0000259" key="4">
    <source>
        <dbReference type="Pfam" id="PF00176"/>
    </source>
</evidence>
<reference evidence="5 6" key="1">
    <citation type="submission" date="2024-04" db="EMBL/GenBank/DDBJ databases">
        <title>Tritrichomonas musculus Genome.</title>
        <authorList>
            <person name="Alves-Ferreira E."/>
            <person name="Grigg M."/>
            <person name="Lorenzi H."/>
            <person name="Galac M."/>
        </authorList>
    </citation>
    <scope>NUCLEOTIDE SEQUENCE [LARGE SCALE GENOMIC DNA]</scope>
    <source>
        <strain evidence="5 6">EAF2021</strain>
    </source>
</reference>
<dbReference type="PANTHER" id="PTHR45623:SF14">
    <property type="entry name" value="CHROMODOMAIN-HELICASE-DNA-BINDING PROTEIN 1"/>
    <property type="match status" value="1"/>
</dbReference>
<evidence type="ECO:0000256" key="1">
    <source>
        <dbReference type="ARBA" id="ARBA00004123"/>
    </source>
</evidence>
<dbReference type="Gene3D" id="3.40.50.10810">
    <property type="entry name" value="Tandem AAA-ATPase domain"/>
    <property type="match status" value="1"/>
</dbReference>
<dbReference type="InterPro" id="IPR027417">
    <property type="entry name" value="P-loop_NTPase"/>
</dbReference>
<evidence type="ECO:0000256" key="2">
    <source>
        <dbReference type="ARBA" id="ARBA00023242"/>
    </source>
</evidence>
<comment type="caution">
    <text evidence="5">The sequence shown here is derived from an EMBL/GenBank/DDBJ whole genome shotgun (WGS) entry which is preliminary data.</text>
</comment>
<dbReference type="InterPro" id="IPR001005">
    <property type="entry name" value="SANT/Myb"/>
</dbReference>
<organism evidence="5 6">
    <name type="scientific">Tritrichomonas musculus</name>
    <dbReference type="NCBI Taxonomy" id="1915356"/>
    <lineage>
        <taxon>Eukaryota</taxon>
        <taxon>Metamonada</taxon>
        <taxon>Parabasalia</taxon>
        <taxon>Tritrichomonadida</taxon>
        <taxon>Tritrichomonadidae</taxon>
        <taxon>Tritrichomonas</taxon>
    </lineage>
</organism>
<dbReference type="PANTHER" id="PTHR45623">
    <property type="entry name" value="CHROMODOMAIN-HELICASE-DNA-BINDING PROTEIN 3-RELATED-RELATED"/>
    <property type="match status" value="1"/>
</dbReference>
<evidence type="ECO:0000256" key="3">
    <source>
        <dbReference type="SAM" id="MobiDB-lite"/>
    </source>
</evidence>
<dbReference type="SUPFAM" id="SSF52540">
    <property type="entry name" value="P-loop containing nucleoside triphosphate hydrolases"/>
    <property type="match status" value="2"/>
</dbReference>